<dbReference type="PROSITE" id="PS00079">
    <property type="entry name" value="MULTICOPPER_OXIDASE1"/>
    <property type="match status" value="1"/>
</dbReference>
<keyword evidence="9 13" id="KW-0677">Repeat</keyword>
<keyword evidence="11 13" id="KW-0186">Copper</keyword>
<dbReference type="InterPro" id="IPR033138">
    <property type="entry name" value="Cu_oxidase_CS"/>
</dbReference>
<dbReference type="SUPFAM" id="SSF49503">
    <property type="entry name" value="Cupredoxins"/>
    <property type="match status" value="3"/>
</dbReference>
<evidence type="ECO:0000256" key="8">
    <source>
        <dbReference type="ARBA" id="ARBA00022723"/>
    </source>
</evidence>
<dbReference type="GO" id="GO:0048046">
    <property type="term" value="C:apoplast"/>
    <property type="evidence" value="ECO:0007669"/>
    <property type="project" value="UniProtKB-SubCell"/>
</dbReference>
<dbReference type="STRING" id="1504633.A0A2T7FC19"/>
<dbReference type="InterPro" id="IPR008972">
    <property type="entry name" value="Cupredoxin"/>
</dbReference>
<evidence type="ECO:0000256" key="12">
    <source>
        <dbReference type="ARBA" id="ARBA00023185"/>
    </source>
</evidence>
<dbReference type="CDD" id="cd13875">
    <property type="entry name" value="CuRO_2_LCC_plant"/>
    <property type="match status" value="1"/>
</dbReference>
<gene>
    <name evidence="17" type="ORF">GQ55_1G389300</name>
</gene>
<keyword evidence="8 13" id="KW-0479">Metal-binding</keyword>
<dbReference type="InterPro" id="IPR001117">
    <property type="entry name" value="Cu-oxidase_2nd"/>
</dbReference>
<dbReference type="PROSITE" id="PS00080">
    <property type="entry name" value="MULTICOPPER_OXIDASE2"/>
    <property type="match status" value="1"/>
</dbReference>
<comment type="cofactor">
    <cofactor evidence="13">
        <name>Cu cation</name>
        <dbReference type="ChEBI" id="CHEBI:23378"/>
    </cofactor>
    <text evidence="13">Binds 4 Cu cations per monomer.</text>
</comment>
<keyword evidence="18" id="KW-1185">Reference proteome</keyword>
<evidence type="ECO:0000256" key="3">
    <source>
        <dbReference type="ARBA" id="ARBA00004271"/>
    </source>
</evidence>
<dbReference type="GO" id="GO:0046274">
    <property type="term" value="P:lignin catabolic process"/>
    <property type="evidence" value="ECO:0007669"/>
    <property type="project" value="UniProtKB-KW"/>
</dbReference>
<organism evidence="17 18">
    <name type="scientific">Panicum hallii var. hallii</name>
    <dbReference type="NCBI Taxonomy" id="1504633"/>
    <lineage>
        <taxon>Eukaryota</taxon>
        <taxon>Viridiplantae</taxon>
        <taxon>Streptophyta</taxon>
        <taxon>Embryophyta</taxon>
        <taxon>Tracheophyta</taxon>
        <taxon>Spermatophyta</taxon>
        <taxon>Magnoliopsida</taxon>
        <taxon>Liliopsida</taxon>
        <taxon>Poales</taxon>
        <taxon>Poaceae</taxon>
        <taxon>PACMAD clade</taxon>
        <taxon>Panicoideae</taxon>
        <taxon>Panicodae</taxon>
        <taxon>Paniceae</taxon>
        <taxon>Panicinae</taxon>
        <taxon>Panicum</taxon>
        <taxon>Panicum sect. Panicum</taxon>
    </lineage>
</organism>
<dbReference type="PANTHER" id="PTHR11709">
    <property type="entry name" value="MULTI-COPPER OXIDASE"/>
    <property type="match status" value="1"/>
</dbReference>
<evidence type="ECO:0000256" key="5">
    <source>
        <dbReference type="ARBA" id="ARBA00012297"/>
    </source>
</evidence>
<accession>A0A2T7FC19</accession>
<dbReference type="EC" id="1.10.3.2" evidence="5 13"/>
<keyword evidence="13" id="KW-0732">Signal</keyword>
<evidence type="ECO:0000313" key="17">
    <source>
        <dbReference type="EMBL" id="PUZ77636.1"/>
    </source>
</evidence>
<keyword evidence="12 13" id="KW-0439">Lignin degradation</keyword>
<comment type="subcellular location">
    <subcellularLocation>
        <location evidence="3 13">Secreted</location>
        <location evidence="3 13">Extracellular space</location>
        <location evidence="3 13">Apoplast</location>
    </subcellularLocation>
</comment>
<dbReference type="CDD" id="cd13897">
    <property type="entry name" value="CuRO_3_LCC_plant"/>
    <property type="match status" value="1"/>
</dbReference>
<evidence type="ECO:0000256" key="11">
    <source>
        <dbReference type="ARBA" id="ARBA00023008"/>
    </source>
</evidence>
<dbReference type="PANTHER" id="PTHR11709:SF281">
    <property type="entry name" value="LACCASE"/>
    <property type="match status" value="1"/>
</dbReference>
<evidence type="ECO:0000313" key="18">
    <source>
        <dbReference type="Proteomes" id="UP000244336"/>
    </source>
</evidence>
<dbReference type="Pfam" id="PF07731">
    <property type="entry name" value="Cu-oxidase_2"/>
    <property type="match status" value="1"/>
</dbReference>
<dbReference type="InterPro" id="IPR011706">
    <property type="entry name" value="Cu-oxidase_C"/>
</dbReference>
<sequence length="610" mass="67681">MAVSRMPVLWLWLGAVLTLGVAVSPAEGSRSPRHYDFFVSVSDDQLSVRRCQEKTCTIYRMKFGLQIRTANYTRLCHRKSILTVNGRFPGPTIYARKGDVVTVDVHNQGDKNVTIHWHGVDQPRNPWSDGPEFITQCPIQPGASFTYRIVLSWEEGTLWWHAHSDFDRATVHGAIVIRPRRGTSYPFKKPHKEIPIFLGEWWKGNVRQLLADALQTGGEFQPSDANTINGQPGDLFPCSRDGTFTLPVEHGKTYMLRLINAALANEFFFGVAGHRLTVVGTDASYVKPFTVDHVFLAPGQTVTALLRADRASRGPRNTRYYMAARPLSTNPLVLFNNSTATAVLEYTDAAAPPSLATPDFPILPDINDCAAADAYTARLRSLASDAHPARVPRRVDEHMLVTIAMNEIACAPDENCQGPRGNRLAASLNNVSFEAPRHTDIVGAYYHHRSAGVVRETDFPSNPPLPFNFTAEDLPPELRLTARGTRVKVLEYGTVVEVVLQDTAILGAESHPIHLHGYSFYVVGTGSGNFDDGRDPAGYNLVDPPYQNTVAVPKGGWSAIRFRAENPGVWFMHCHFERHMVWGMDTVFIVKDGNGAEEKMMPPPLGMPRC</sequence>
<dbReference type="AlphaFoldDB" id="A0A2T7FC19"/>
<evidence type="ECO:0000256" key="9">
    <source>
        <dbReference type="ARBA" id="ARBA00022737"/>
    </source>
</evidence>
<dbReference type="InterPro" id="IPR002355">
    <property type="entry name" value="Cu_oxidase_Cu_BS"/>
</dbReference>
<dbReference type="EMBL" id="CM009749">
    <property type="protein sequence ID" value="PUZ77636.1"/>
    <property type="molecule type" value="Genomic_DNA"/>
</dbReference>
<dbReference type="InterPro" id="IPR034285">
    <property type="entry name" value="CuRO_2_LCC"/>
</dbReference>
<feature type="domain" description="Plastocyanin-like" evidence="16">
    <location>
        <begin position="67"/>
        <end position="181"/>
    </location>
</feature>
<comment type="function">
    <text evidence="2 13">Lignin degradation and detoxification of lignin-derived products.</text>
</comment>
<dbReference type="InterPro" id="IPR011707">
    <property type="entry name" value="Cu-oxidase-like_N"/>
</dbReference>
<dbReference type="InterPro" id="IPR017761">
    <property type="entry name" value="Laccase"/>
</dbReference>
<dbReference type="Pfam" id="PF07732">
    <property type="entry name" value="Cu-oxidase_3"/>
    <property type="match status" value="1"/>
</dbReference>
<comment type="catalytic activity">
    <reaction evidence="1 13">
        <text>4 hydroquinone + O2 = 4 benzosemiquinone + 2 H2O</text>
        <dbReference type="Rhea" id="RHEA:11276"/>
        <dbReference type="ChEBI" id="CHEBI:15377"/>
        <dbReference type="ChEBI" id="CHEBI:15379"/>
        <dbReference type="ChEBI" id="CHEBI:17594"/>
        <dbReference type="ChEBI" id="CHEBI:17977"/>
        <dbReference type="EC" id="1.10.3.2"/>
    </reaction>
</comment>
<feature type="chain" id="PRO_5015376222" description="Laccase" evidence="13">
    <location>
        <begin position="29"/>
        <end position="610"/>
    </location>
</feature>
<evidence type="ECO:0000256" key="2">
    <source>
        <dbReference type="ARBA" id="ARBA00002075"/>
    </source>
</evidence>
<evidence type="ECO:0000256" key="13">
    <source>
        <dbReference type="RuleBase" id="RU361119"/>
    </source>
</evidence>
<evidence type="ECO:0000256" key="7">
    <source>
        <dbReference type="ARBA" id="ARBA00022525"/>
    </source>
</evidence>
<dbReference type="OrthoDB" id="2121828at2759"/>
<dbReference type="Gramene" id="PUZ77636">
    <property type="protein sequence ID" value="PUZ77636"/>
    <property type="gene ID" value="GQ55_1G389300"/>
</dbReference>
<dbReference type="InterPro" id="IPR034289">
    <property type="entry name" value="CuRO_3_LCC"/>
</dbReference>
<dbReference type="Gene3D" id="2.60.40.420">
    <property type="entry name" value="Cupredoxins - blue copper proteins"/>
    <property type="match status" value="3"/>
</dbReference>
<evidence type="ECO:0000256" key="6">
    <source>
        <dbReference type="ARBA" id="ARBA00022523"/>
    </source>
</evidence>
<proteinExistence type="inferred from homology"/>
<keyword evidence="6 13" id="KW-0052">Apoplast</keyword>
<name>A0A2T7FC19_9POAL</name>
<feature type="signal peptide" evidence="13">
    <location>
        <begin position="1"/>
        <end position="28"/>
    </location>
</feature>
<evidence type="ECO:0000256" key="4">
    <source>
        <dbReference type="ARBA" id="ARBA00010609"/>
    </source>
</evidence>
<reference evidence="17 18" key="1">
    <citation type="submission" date="2018-04" db="EMBL/GenBank/DDBJ databases">
        <title>WGS assembly of Panicum hallii var. hallii HAL2.</title>
        <authorList>
            <person name="Lovell J."/>
            <person name="Jenkins J."/>
            <person name="Lowry D."/>
            <person name="Mamidi S."/>
            <person name="Sreedasyam A."/>
            <person name="Weng X."/>
            <person name="Barry K."/>
            <person name="Bonette J."/>
            <person name="Campitelli B."/>
            <person name="Daum C."/>
            <person name="Gordon S."/>
            <person name="Gould B."/>
            <person name="Lipzen A."/>
            <person name="MacQueen A."/>
            <person name="Palacio-Mejia J."/>
            <person name="Plott C."/>
            <person name="Shakirov E."/>
            <person name="Shu S."/>
            <person name="Yoshinaga Y."/>
            <person name="Zane M."/>
            <person name="Rokhsar D."/>
            <person name="Grimwood J."/>
            <person name="Schmutz J."/>
            <person name="Juenger T."/>
        </authorList>
    </citation>
    <scope>NUCLEOTIDE SEQUENCE [LARGE SCALE GENOMIC DNA]</scope>
    <source>
        <strain evidence="18">cv. HAL2</strain>
    </source>
</reference>
<feature type="domain" description="Plastocyanin-like" evidence="15">
    <location>
        <begin position="459"/>
        <end position="593"/>
    </location>
</feature>
<keyword evidence="7 13" id="KW-0964">Secreted</keyword>
<dbReference type="InterPro" id="IPR034288">
    <property type="entry name" value="CuRO_1_LCC"/>
</dbReference>
<evidence type="ECO:0000259" key="16">
    <source>
        <dbReference type="Pfam" id="PF07732"/>
    </source>
</evidence>
<evidence type="ECO:0000259" key="15">
    <source>
        <dbReference type="Pfam" id="PF07731"/>
    </source>
</evidence>
<feature type="domain" description="Plastocyanin-like" evidence="14">
    <location>
        <begin position="193"/>
        <end position="348"/>
    </location>
</feature>
<protein>
    <recommendedName>
        <fullName evidence="5 13">Laccase</fullName>
        <ecNumber evidence="5 13">1.10.3.2</ecNumber>
    </recommendedName>
    <alternativeName>
        <fullName evidence="13">Benzenediol:oxygen oxidoreductase</fullName>
    </alternativeName>
    <alternativeName>
        <fullName evidence="13">Diphenol oxidase</fullName>
    </alternativeName>
    <alternativeName>
        <fullName evidence="13">Urishiol oxidase</fullName>
    </alternativeName>
</protein>
<dbReference type="CDD" id="cd13849">
    <property type="entry name" value="CuRO_1_LCC_plant"/>
    <property type="match status" value="1"/>
</dbReference>
<dbReference type="Pfam" id="PF00394">
    <property type="entry name" value="Cu-oxidase"/>
    <property type="match status" value="1"/>
</dbReference>
<dbReference type="Proteomes" id="UP000244336">
    <property type="component" value="Chromosome 1"/>
</dbReference>
<dbReference type="GO" id="GO:0052716">
    <property type="term" value="F:hydroquinone:oxygen oxidoreductase activity"/>
    <property type="evidence" value="ECO:0007669"/>
    <property type="project" value="UniProtKB-EC"/>
</dbReference>
<dbReference type="InterPro" id="IPR045087">
    <property type="entry name" value="Cu-oxidase_fam"/>
</dbReference>
<evidence type="ECO:0000259" key="14">
    <source>
        <dbReference type="Pfam" id="PF00394"/>
    </source>
</evidence>
<dbReference type="NCBIfam" id="TIGR03389">
    <property type="entry name" value="laccase"/>
    <property type="match status" value="1"/>
</dbReference>
<evidence type="ECO:0000256" key="1">
    <source>
        <dbReference type="ARBA" id="ARBA00000349"/>
    </source>
</evidence>
<evidence type="ECO:0000256" key="10">
    <source>
        <dbReference type="ARBA" id="ARBA00023002"/>
    </source>
</evidence>
<comment type="similarity">
    <text evidence="4 13">Belongs to the multicopper oxidase family.</text>
</comment>
<keyword evidence="10 13" id="KW-0560">Oxidoreductase</keyword>
<dbReference type="GO" id="GO:0005507">
    <property type="term" value="F:copper ion binding"/>
    <property type="evidence" value="ECO:0007669"/>
    <property type="project" value="InterPro"/>
</dbReference>